<protein>
    <recommendedName>
        <fullName evidence="6">Lipoprotein</fullName>
    </recommendedName>
</protein>
<keyword evidence="4" id="KW-1185">Reference proteome</keyword>
<dbReference type="AlphaFoldDB" id="A0A511H7E1"/>
<evidence type="ECO:0000313" key="2">
    <source>
        <dbReference type="EMBL" id="GEL69413.1"/>
    </source>
</evidence>
<reference evidence="3 4" key="1">
    <citation type="submission" date="2016-10" db="EMBL/GenBank/DDBJ databases">
        <authorList>
            <person name="Varghese N."/>
            <person name="Submissions S."/>
        </authorList>
    </citation>
    <scope>NUCLEOTIDE SEQUENCE [LARGE SCALE GENOMIC DNA]</scope>
    <source>
        <strain evidence="3 4">DSM 2260</strain>
    </source>
</reference>
<accession>A0A511H7E1</accession>
<dbReference type="EMBL" id="FNAJ01000006">
    <property type="protein sequence ID" value="SDE38075.1"/>
    <property type="molecule type" value="Genomic_DNA"/>
</dbReference>
<comment type="caution">
    <text evidence="2">The sequence shown here is derived from an EMBL/GenBank/DDBJ whole genome shotgun (WGS) entry which is preliminary data.</text>
</comment>
<dbReference type="Proteomes" id="UP000321224">
    <property type="component" value="Unassembled WGS sequence"/>
</dbReference>
<dbReference type="Proteomes" id="UP000198717">
    <property type="component" value="Unassembled WGS sequence"/>
</dbReference>
<name>A0A511H7E1_9BACT</name>
<evidence type="ECO:0000313" key="5">
    <source>
        <dbReference type="Proteomes" id="UP000321224"/>
    </source>
</evidence>
<organism evidence="2 5">
    <name type="scientific">Myxococcus virescens</name>
    <dbReference type="NCBI Taxonomy" id="83456"/>
    <lineage>
        <taxon>Bacteria</taxon>
        <taxon>Pseudomonadati</taxon>
        <taxon>Myxococcota</taxon>
        <taxon>Myxococcia</taxon>
        <taxon>Myxococcales</taxon>
        <taxon>Cystobacterineae</taxon>
        <taxon>Myxococcaceae</taxon>
        <taxon>Myxococcus</taxon>
    </lineage>
</organism>
<reference evidence="2 5" key="2">
    <citation type="submission" date="2019-07" db="EMBL/GenBank/DDBJ databases">
        <title>Whole genome shotgun sequence of Myxococcus virescens NBRC 100334.</title>
        <authorList>
            <person name="Hosoyama A."/>
            <person name="Uohara A."/>
            <person name="Ohji S."/>
            <person name="Ichikawa N."/>
        </authorList>
    </citation>
    <scope>NUCLEOTIDE SEQUENCE [LARGE SCALE GENOMIC DNA]</scope>
    <source>
        <strain evidence="2 5">NBRC 100334</strain>
    </source>
</reference>
<dbReference type="EMBL" id="BJVY01000004">
    <property type="protein sequence ID" value="GEL69413.1"/>
    <property type="molecule type" value="Genomic_DNA"/>
</dbReference>
<evidence type="ECO:0000313" key="3">
    <source>
        <dbReference type="EMBL" id="SDE38075.1"/>
    </source>
</evidence>
<proteinExistence type="predicted"/>
<sequence>MKCRALLLALVMLPGCALFQRPFRPEHASKEEAAKLPYPLWLPSEGRVRVPANLAAAIELAMDDMLPRDVKPPRDATPDDVCLHRRDSYDVEAAPLNDEVVLVRFLVKEGACRSEGATATEAATYAIDIRGWRILAVQR</sequence>
<feature type="chain" id="PRO_5022880883" description="Lipoprotein" evidence="1">
    <location>
        <begin position="20"/>
        <end position="139"/>
    </location>
</feature>
<gene>
    <name evidence="2" type="ORF">MVI01_11970</name>
    <name evidence="3" type="ORF">SAMN04488504_106260</name>
</gene>
<evidence type="ECO:0008006" key="6">
    <source>
        <dbReference type="Google" id="ProtNLM"/>
    </source>
</evidence>
<feature type="signal peptide" evidence="1">
    <location>
        <begin position="1"/>
        <end position="19"/>
    </location>
</feature>
<dbReference type="RefSeq" id="WP_090491127.1">
    <property type="nucleotide sequence ID" value="NZ_BJVY01000004.1"/>
</dbReference>
<evidence type="ECO:0000313" key="4">
    <source>
        <dbReference type="Proteomes" id="UP000198717"/>
    </source>
</evidence>
<keyword evidence="1" id="KW-0732">Signal</keyword>
<evidence type="ECO:0000256" key="1">
    <source>
        <dbReference type="SAM" id="SignalP"/>
    </source>
</evidence>